<organism evidence="1 2">
    <name type="scientific">Fusarium solani subsp. cucurbitae</name>
    <name type="common">Neocosmosporum cucurbitae</name>
    <dbReference type="NCBI Taxonomy" id="2747967"/>
    <lineage>
        <taxon>Eukaryota</taxon>
        <taxon>Fungi</taxon>
        <taxon>Dikarya</taxon>
        <taxon>Ascomycota</taxon>
        <taxon>Pezizomycotina</taxon>
        <taxon>Sordariomycetes</taxon>
        <taxon>Hypocreomycetidae</taxon>
        <taxon>Hypocreales</taxon>
        <taxon>Nectriaceae</taxon>
        <taxon>Fusarium</taxon>
        <taxon>Fusarium solani species complex</taxon>
    </lineage>
</organism>
<proteinExistence type="predicted"/>
<accession>A0ACD3ZBX9</accession>
<keyword evidence="2" id="KW-1185">Reference proteome</keyword>
<evidence type="ECO:0000313" key="1">
    <source>
        <dbReference type="EMBL" id="UPK98717.1"/>
    </source>
</evidence>
<gene>
    <name evidence="1" type="ORF">LCI18_009652</name>
</gene>
<dbReference type="Proteomes" id="UP000830768">
    <property type="component" value="Chromosome 8"/>
</dbReference>
<dbReference type="EMBL" id="CP090036">
    <property type="protein sequence ID" value="UPK98717.1"/>
    <property type="molecule type" value="Genomic_DNA"/>
</dbReference>
<reference evidence="1" key="1">
    <citation type="submission" date="2021-11" db="EMBL/GenBank/DDBJ databases">
        <title>Fusarium solani-melongenae Genome sequencing and assembly.</title>
        <authorList>
            <person name="Xie S."/>
            <person name="Huang L."/>
            <person name="Zhang X."/>
        </authorList>
    </citation>
    <scope>NUCLEOTIDE SEQUENCE</scope>
    <source>
        <strain evidence="1">CRI 24-3</strain>
    </source>
</reference>
<name>A0ACD3ZBX9_FUSSC</name>
<protein>
    <submittedName>
        <fullName evidence="1">Uncharacterized protein</fullName>
    </submittedName>
</protein>
<evidence type="ECO:0000313" key="2">
    <source>
        <dbReference type="Proteomes" id="UP000830768"/>
    </source>
</evidence>
<sequence>MKYTFATIAAFASVALATPAFLNSKWDVEEGKPFTIKYSGCEGGCTITLQNGKSSDTKDVEVLTATAEGDSFTFTPGNLPSDTYNFKIKNNEDGTVNYSGQFPYQGTGTLPSKTEAETSAAETSAAEETTSAEETSAPATTSATTLTTVSKPISTKEKTTTEEHTTIHTPIATKNATTPIPTTKKATSTGASSTEGSETTAAETSAAATGSATTVPESGAARMTSSLALIAGAVMAMVYLN</sequence>